<feature type="transmembrane region" description="Helical" evidence="7">
    <location>
        <begin position="156"/>
        <end position="179"/>
    </location>
</feature>
<gene>
    <name evidence="9" type="ORF">ATC1_13133</name>
</gene>
<dbReference type="PANTHER" id="PTHR43744:SF12">
    <property type="entry name" value="ABC TRANSPORTER PERMEASE PROTEIN MG189-RELATED"/>
    <property type="match status" value="1"/>
</dbReference>
<dbReference type="PROSITE" id="PS50928">
    <property type="entry name" value="ABC_TM1"/>
    <property type="match status" value="1"/>
</dbReference>
<feature type="transmembrane region" description="Helical" evidence="7">
    <location>
        <begin position="259"/>
        <end position="278"/>
    </location>
</feature>
<dbReference type="PANTHER" id="PTHR43744">
    <property type="entry name" value="ABC TRANSPORTER PERMEASE PROTEIN MG189-RELATED-RELATED"/>
    <property type="match status" value="1"/>
</dbReference>
<dbReference type="AlphaFoldDB" id="A0A0S7BPJ1"/>
<evidence type="ECO:0000259" key="8">
    <source>
        <dbReference type="PROSITE" id="PS50928"/>
    </source>
</evidence>
<dbReference type="OrthoDB" id="42677at2"/>
<feature type="transmembrane region" description="Helical" evidence="7">
    <location>
        <begin position="123"/>
        <end position="144"/>
    </location>
</feature>
<evidence type="ECO:0000256" key="5">
    <source>
        <dbReference type="ARBA" id="ARBA00022989"/>
    </source>
</evidence>
<dbReference type="CDD" id="cd06261">
    <property type="entry name" value="TM_PBP2"/>
    <property type="match status" value="1"/>
</dbReference>
<keyword evidence="5 7" id="KW-1133">Transmembrane helix</keyword>
<comment type="subcellular location">
    <subcellularLocation>
        <location evidence="1 7">Cell membrane</location>
        <topology evidence="1 7">Multi-pass membrane protein</topology>
    </subcellularLocation>
</comment>
<protein>
    <submittedName>
        <fullName evidence="9">Carbohydrate ABC transporter membrane protein 2, CUT1 family</fullName>
    </submittedName>
</protein>
<dbReference type="PATRIC" id="fig|1678840.3.peg.1361"/>
<evidence type="ECO:0000313" key="9">
    <source>
        <dbReference type="EMBL" id="GAP40167.1"/>
    </source>
</evidence>
<feature type="domain" description="ABC transmembrane type-1" evidence="8">
    <location>
        <begin position="88"/>
        <end position="278"/>
    </location>
</feature>
<evidence type="ECO:0000256" key="3">
    <source>
        <dbReference type="ARBA" id="ARBA00022475"/>
    </source>
</evidence>
<keyword evidence="3" id="KW-1003">Cell membrane</keyword>
<accession>A0A0S7BPJ1</accession>
<keyword evidence="10" id="KW-1185">Reference proteome</keyword>
<dbReference type="Pfam" id="PF00528">
    <property type="entry name" value="BPD_transp_1"/>
    <property type="match status" value="1"/>
</dbReference>
<keyword evidence="4 7" id="KW-0812">Transmembrane</keyword>
<feature type="transmembrane region" description="Helical" evidence="7">
    <location>
        <begin position="87"/>
        <end position="111"/>
    </location>
</feature>
<dbReference type="SUPFAM" id="SSF161098">
    <property type="entry name" value="MetI-like"/>
    <property type="match status" value="1"/>
</dbReference>
<evidence type="ECO:0000256" key="7">
    <source>
        <dbReference type="RuleBase" id="RU363032"/>
    </source>
</evidence>
<proteinExistence type="inferred from homology"/>
<keyword evidence="2 7" id="KW-0813">Transport</keyword>
<feature type="transmembrane region" description="Helical" evidence="7">
    <location>
        <begin position="26"/>
        <end position="47"/>
    </location>
</feature>
<dbReference type="GO" id="GO:0055085">
    <property type="term" value="P:transmembrane transport"/>
    <property type="evidence" value="ECO:0007669"/>
    <property type="project" value="InterPro"/>
</dbReference>
<dbReference type="STRING" id="1678840.ATC1_13133"/>
<name>A0A0S7BPJ1_9CHLR</name>
<dbReference type="InterPro" id="IPR000515">
    <property type="entry name" value="MetI-like"/>
</dbReference>
<keyword evidence="6 7" id="KW-0472">Membrane</keyword>
<sequence length="292" mass="32686">MSDSTGHQKSLQTPFSYRIRNWFGEAVPILILILWSVIALFPIYLILINAFKERKAIFKLPFNLPSAETFSLIGFQNVSQRAHFGTYFFNSIFVTVIALLLTLLIGTMASFALAQYKFKGVTILNLVFSIGIMIPIRLATVGILRLMVSLHLTNTLAALIIVYVAQSLPMTIFIVSSFMRQVPQELIHAARVDGASEYHIYGLILPLIRPALGAIGIFTMIPIWNDLWWPLILAPSFETATVTLGSQQFLGQYMTDWNAVLASLTMSMVPILIFYLIFSKQMIKSITSGALK</sequence>
<organism evidence="9">
    <name type="scientific">Flexilinea flocculi</name>
    <dbReference type="NCBI Taxonomy" id="1678840"/>
    <lineage>
        <taxon>Bacteria</taxon>
        <taxon>Bacillati</taxon>
        <taxon>Chloroflexota</taxon>
        <taxon>Anaerolineae</taxon>
        <taxon>Anaerolineales</taxon>
        <taxon>Anaerolineaceae</taxon>
        <taxon>Flexilinea</taxon>
    </lineage>
</organism>
<dbReference type="Gene3D" id="1.10.3720.10">
    <property type="entry name" value="MetI-like"/>
    <property type="match status" value="1"/>
</dbReference>
<dbReference type="EMBL" id="DF968181">
    <property type="protein sequence ID" value="GAP40167.1"/>
    <property type="molecule type" value="Genomic_DNA"/>
</dbReference>
<dbReference type="RefSeq" id="WP_082174688.1">
    <property type="nucleotide sequence ID" value="NZ_DF968181.1"/>
</dbReference>
<evidence type="ECO:0000256" key="4">
    <source>
        <dbReference type="ARBA" id="ARBA00022692"/>
    </source>
</evidence>
<feature type="transmembrane region" description="Helical" evidence="7">
    <location>
        <begin position="200"/>
        <end position="224"/>
    </location>
</feature>
<reference evidence="9" key="1">
    <citation type="journal article" date="2015" name="Genome Announc.">
        <title>Draft Genome Sequence of Anaerolineae Strain TC1, a Novel Isolate from a Methanogenic Wastewater Treatment System.</title>
        <authorList>
            <person name="Matsuura N."/>
            <person name="Tourlousse D.M."/>
            <person name="Sun L."/>
            <person name="Toyonaga M."/>
            <person name="Kuroda K."/>
            <person name="Ohashi A."/>
            <person name="Cruz R."/>
            <person name="Yamaguchi T."/>
            <person name="Sekiguchi Y."/>
        </authorList>
    </citation>
    <scope>NUCLEOTIDE SEQUENCE [LARGE SCALE GENOMIC DNA]</scope>
    <source>
        <strain evidence="9">TC1</strain>
    </source>
</reference>
<dbReference type="InterPro" id="IPR035906">
    <property type="entry name" value="MetI-like_sf"/>
</dbReference>
<dbReference type="Proteomes" id="UP000053370">
    <property type="component" value="Unassembled WGS sequence"/>
</dbReference>
<evidence type="ECO:0000256" key="1">
    <source>
        <dbReference type="ARBA" id="ARBA00004651"/>
    </source>
</evidence>
<dbReference type="GO" id="GO:0005886">
    <property type="term" value="C:plasma membrane"/>
    <property type="evidence" value="ECO:0007669"/>
    <property type="project" value="UniProtKB-SubCell"/>
</dbReference>
<evidence type="ECO:0000256" key="2">
    <source>
        <dbReference type="ARBA" id="ARBA00022448"/>
    </source>
</evidence>
<evidence type="ECO:0000313" key="10">
    <source>
        <dbReference type="Proteomes" id="UP000053370"/>
    </source>
</evidence>
<comment type="similarity">
    <text evidence="7">Belongs to the binding-protein-dependent transport system permease family.</text>
</comment>
<evidence type="ECO:0000256" key="6">
    <source>
        <dbReference type="ARBA" id="ARBA00023136"/>
    </source>
</evidence>